<organism evidence="2 3">
    <name type="scientific">Lentzea alba</name>
    <dbReference type="NCBI Taxonomy" id="2714351"/>
    <lineage>
        <taxon>Bacteria</taxon>
        <taxon>Bacillati</taxon>
        <taxon>Actinomycetota</taxon>
        <taxon>Actinomycetes</taxon>
        <taxon>Pseudonocardiales</taxon>
        <taxon>Pseudonocardiaceae</taxon>
        <taxon>Lentzea</taxon>
    </lineage>
</organism>
<feature type="transmembrane region" description="Helical" evidence="1">
    <location>
        <begin position="78"/>
        <end position="99"/>
    </location>
</feature>
<dbReference type="Proteomes" id="UP000481360">
    <property type="component" value="Unassembled WGS sequence"/>
</dbReference>
<protein>
    <submittedName>
        <fullName evidence="2">Uncharacterized protein</fullName>
    </submittedName>
</protein>
<keyword evidence="3" id="KW-1185">Reference proteome</keyword>
<feature type="transmembrane region" description="Helical" evidence="1">
    <location>
        <begin position="138"/>
        <end position="155"/>
    </location>
</feature>
<feature type="transmembrane region" description="Helical" evidence="1">
    <location>
        <begin position="114"/>
        <end position="131"/>
    </location>
</feature>
<comment type="caution">
    <text evidence="2">The sequence shown here is derived from an EMBL/GenBank/DDBJ whole genome shotgun (WGS) entry which is preliminary data.</text>
</comment>
<keyword evidence="1" id="KW-1133">Transmembrane helix</keyword>
<feature type="transmembrane region" description="Helical" evidence="1">
    <location>
        <begin position="161"/>
        <end position="183"/>
    </location>
</feature>
<dbReference type="RefSeq" id="WP_166053652.1">
    <property type="nucleotide sequence ID" value="NZ_JAAMPJ010000014.1"/>
</dbReference>
<evidence type="ECO:0000313" key="2">
    <source>
        <dbReference type="EMBL" id="NGY64831.1"/>
    </source>
</evidence>
<dbReference type="EMBL" id="JAAMPJ010000014">
    <property type="protein sequence ID" value="NGY64831.1"/>
    <property type="molecule type" value="Genomic_DNA"/>
</dbReference>
<gene>
    <name evidence="2" type="ORF">G7043_38550</name>
</gene>
<feature type="transmembrane region" description="Helical" evidence="1">
    <location>
        <begin position="195"/>
        <end position="212"/>
    </location>
</feature>
<feature type="transmembrane region" description="Helical" evidence="1">
    <location>
        <begin position="265"/>
        <end position="284"/>
    </location>
</feature>
<keyword evidence="1" id="KW-0472">Membrane</keyword>
<evidence type="ECO:0000256" key="1">
    <source>
        <dbReference type="SAM" id="Phobius"/>
    </source>
</evidence>
<name>A0A7C9RVY8_9PSEU</name>
<evidence type="ECO:0000313" key="3">
    <source>
        <dbReference type="Proteomes" id="UP000481360"/>
    </source>
</evidence>
<sequence length="295" mass="32341">MNNLERRYRALLRVLPRWYREDREEEMVGLFLVERTDELDLEHSWPGWGETWATLALAVRTRFAAVSAPARVVRQGEVVRWLGVLGLLLGLKFIVHAVYSEIFLRVTEEFVPPLQWVVFSNVSPLVALVLLVRGQRTWAKVVAGVVLLPWLFTVLTDPGPAGLASVLWQLPGLVAFVCLCLGFHQEAPTPDAKAMLWWGGGAVLVGGAELGAGWFGPIVLPAVVLAVRLWAYARGEVSLGRALSLFAVLFLPDAVANYLRLPGEWAASVLVAAALWVVSAAAPVRRASVLGSRLP</sequence>
<keyword evidence="1" id="KW-0812">Transmembrane</keyword>
<reference evidence="2 3" key="1">
    <citation type="submission" date="2020-03" db="EMBL/GenBank/DDBJ databases">
        <title>Isolation and identification of active actinomycetes.</title>
        <authorList>
            <person name="Sun X."/>
        </authorList>
    </citation>
    <scope>NUCLEOTIDE SEQUENCE [LARGE SCALE GENOMIC DNA]</scope>
    <source>
        <strain evidence="2 3">NEAU-D13</strain>
    </source>
</reference>
<dbReference type="AlphaFoldDB" id="A0A7C9RVY8"/>
<accession>A0A7C9RVY8</accession>
<proteinExistence type="predicted"/>